<keyword evidence="2" id="KW-0812">Transmembrane</keyword>
<feature type="transmembrane region" description="Helical" evidence="2">
    <location>
        <begin position="288"/>
        <end position="308"/>
    </location>
</feature>
<keyword evidence="2" id="KW-1133">Transmembrane helix</keyword>
<accession>A0A849HD84</accession>
<feature type="compositionally biased region" description="Basic and acidic residues" evidence="1">
    <location>
        <begin position="345"/>
        <end position="365"/>
    </location>
</feature>
<organism evidence="3 4">
    <name type="scientific">Knoellia koreensis</name>
    <dbReference type="NCBI Taxonomy" id="2730921"/>
    <lineage>
        <taxon>Bacteria</taxon>
        <taxon>Bacillati</taxon>
        <taxon>Actinomycetota</taxon>
        <taxon>Actinomycetes</taxon>
        <taxon>Micrococcales</taxon>
        <taxon>Intrasporangiaceae</taxon>
        <taxon>Knoellia</taxon>
    </lineage>
</organism>
<feature type="transmembrane region" description="Helical" evidence="2">
    <location>
        <begin position="158"/>
        <end position="180"/>
    </location>
</feature>
<evidence type="ECO:0000256" key="1">
    <source>
        <dbReference type="SAM" id="MobiDB-lite"/>
    </source>
</evidence>
<dbReference type="RefSeq" id="WP_171244988.1">
    <property type="nucleotide sequence ID" value="NZ_JABEPQ010000005.1"/>
</dbReference>
<sequence length="373" mass="38576">MTDMAIEAARSPRSAPTSVGADAVTATLGVAVVGGVYADGWAHVNVGGLETFFTPWHLVLYSSFTVLSLWVAALVWHRRSRGTSPTSLAPPGYGLGLIGIAAFAVGGLLDMLWHLAFGIEAGLDALVSPTHLVLLGGGALLLSSAARSDRFRNSGGPAGWTAVISIASVASLGSFFLSYVSVFVEPGAVTALTAIPEGAPGHQAAELPSTAGLGGYLITTMVLVVPLLLICRLGGTRPGTTTVLTAAVALPGAALTDFRYIWPAVASVVAALLLDLGFRAWRWPSRTIAISVPPAILGAQLVGLASTGDLAWPVSLWTGVIALAAMMGYALSLLSSTLDKQEPLSRAEPHDHAIEARNRNGIAHDHSRRAARQ</sequence>
<comment type="caution">
    <text evidence="3">The sequence shown here is derived from an EMBL/GenBank/DDBJ whole genome shotgun (WGS) entry which is preliminary data.</text>
</comment>
<proteinExistence type="predicted"/>
<protein>
    <submittedName>
        <fullName evidence="3">Uncharacterized protein</fullName>
    </submittedName>
</protein>
<keyword evidence="2" id="KW-0472">Membrane</keyword>
<reference evidence="3 4" key="1">
    <citation type="submission" date="2020-04" db="EMBL/GenBank/DDBJ databases">
        <title>Knoellia sp. isolate from air conditioner.</title>
        <authorList>
            <person name="Chea S."/>
            <person name="Kim D.-U."/>
        </authorList>
    </citation>
    <scope>NUCLEOTIDE SEQUENCE [LARGE SCALE GENOMIC DNA]</scope>
    <source>
        <strain evidence="3 4">DB2414S</strain>
    </source>
</reference>
<name>A0A849HD84_9MICO</name>
<feature type="transmembrane region" description="Helical" evidence="2">
    <location>
        <begin position="88"/>
        <end position="109"/>
    </location>
</feature>
<feature type="transmembrane region" description="Helical" evidence="2">
    <location>
        <begin position="238"/>
        <end position="255"/>
    </location>
</feature>
<dbReference type="Proteomes" id="UP000588586">
    <property type="component" value="Unassembled WGS sequence"/>
</dbReference>
<feature type="transmembrane region" description="Helical" evidence="2">
    <location>
        <begin position="213"/>
        <end position="231"/>
    </location>
</feature>
<evidence type="ECO:0000313" key="3">
    <source>
        <dbReference type="EMBL" id="NNM47860.1"/>
    </source>
</evidence>
<gene>
    <name evidence="3" type="ORF">HJG52_17885</name>
</gene>
<feature type="transmembrane region" description="Helical" evidence="2">
    <location>
        <begin position="314"/>
        <end position="334"/>
    </location>
</feature>
<feature type="transmembrane region" description="Helical" evidence="2">
    <location>
        <begin position="261"/>
        <end position="281"/>
    </location>
</feature>
<evidence type="ECO:0000256" key="2">
    <source>
        <dbReference type="SAM" id="Phobius"/>
    </source>
</evidence>
<feature type="transmembrane region" description="Helical" evidence="2">
    <location>
        <begin position="58"/>
        <end position="76"/>
    </location>
</feature>
<feature type="transmembrane region" description="Helical" evidence="2">
    <location>
        <begin position="20"/>
        <end position="38"/>
    </location>
</feature>
<feature type="region of interest" description="Disordered" evidence="1">
    <location>
        <begin position="345"/>
        <end position="373"/>
    </location>
</feature>
<dbReference type="EMBL" id="JABEPQ010000005">
    <property type="protein sequence ID" value="NNM47860.1"/>
    <property type="molecule type" value="Genomic_DNA"/>
</dbReference>
<dbReference type="AlphaFoldDB" id="A0A849HD84"/>
<feature type="transmembrane region" description="Helical" evidence="2">
    <location>
        <begin position="129"/>
        <end position="146"/>
    </location>
</feature>
<keyword evidence="4" id="KW-1185">Reference proteome</keyword>
<evidence type="ECO:0000313" key="4">
    <source>
        <dbReference type="Proteomes" id="UP000588586"/>
    </source>
</evidence>